<comment type="cofactor">
    <cofactor evidence="1">
        <name>FAD</name>
        <dbReference type="ChEBI" id="CHEBI:57692"/>
    </cofactor>
    <text evidence="1">Binds 1 FAD per subunit.</text>
</comment>
<evidence type="ECO:0000256" key="1">
    <source>
        <dbReference type="PIRSR" id="PIRSR006816-1"/>
    </source>
</evidence>
<feature type="binding site" evidence="1">
    <location>
        <begin position="70"/>
        <end position="72"/>
    </location>
    <ligand>
        <name>FAD</name>
        <dbReference type="ChEBI" id="CHEBI:57692"/>
    </ligand>
</feature>
<proteinExistence type="predicted"/>
<gene>
    <name evidence="4" type="ORF">SAMN04487963_2221</name>
</gene>
<keyword evidence="2" id="KW-0001">2Fe-2S</keyword>
<keyword evidence="5" id="KW-1185">Reference proteome</keyword>
<dbReference type="GO" id="GO:0051537">
    <property type="term" value="F:2 iron, 2 sulfur cluster binding"/>
    <property type="evidence" value="ECO:0007669"/>
    <property type="project" value="UniProtKB-KW"/>
</dbReference>
<feature type="binding site" evidence="2">
    <location>
        <position position="234"/>
    </location>
    <ligand>
        <name>[2Fe-2S] cluster</name>
        <dbReference type="ChEBI" id="CHEBI:190135"/>
    </ligand>
</feature>
<dbReference type="InterPro" id="IPR017927">
    <property type="entry name" value="FAD-bd_FR_type"/>
</dbReference>
<dbReference type="GO" id="GO:0046872">
    <property type="term" value="F:metal ion binding"/>
    <property type="evidence" value="ECO:0007669"/>
    <property type="project" value="UniProtKB-KW"/>
</dbReference>
<evidence type="ECO:0000313" key="5">
    <source>
        <dbReference type="Proteomes" id="UP000198519"/>
    </source>
</evidence>
<dbReference type="GO" id="GO:0050660">
    <property type="term" value="F:flavin adenine dinucleotide binding"/>
    <property type="evidence" value="ECO:0007669"/>
    <property type="project" value="InterPro"/>
</dbReference>
<dbReference type="PIRSF" id="PIRSF006816">
    <property type="entry name" value="Cyc3_hyd_g"/>
    <property type="match status" value="1"/>
</dbReference>
<dbReference type="GO" id="GO:0006221">
    <property type="term" value="P:pyrimidine nucleotide biosynthetic process"/>
    <property type="evidence" value="ECO:0007669"/>
    <property type="project" value="InterPro"/>
</dbReference>
<feature type="binding site" evidence="2">
    <location>
        <position position="242"/>
    </location>
    <ligand>
        <name>[2Fe-2S] cluster</name>
        <dbReference type="ChEBI" id="CHEBI:190135"/>
    </ligand>
</feature>
<dbReference type="EMBL" id="FOUE01000003">
    <property type="protein sequence ID" value="SFM35890.1"/>
    <property type="molecule type" value="Genomic_DNA"/>
</dbReference>
<dbReference type="InterPro" id="IPR012165">
    <property type="entry name" value="Cyt_c3_hydrogenase_gsu"/>
</dbReference>
<keyword evidence="2" id="KW-0479">Metal-binding</keyword>
<dbReference type="AlphaFoldDB" id="A0A1I4Q8C7"/>
<organism evidence="4 5">
    <name type="scientific">Marinobacter zhejiangensis</name>
    <dbReference type="NCBI Taxonomy" id="488535"/>
    <lineage>
        <taxon>Bacteria</taxon>
        <taxon>Pseudomonadati</taxon>
        <taxon>Pseudomonadota</taxon>
        <taxon>Gammaproteobacteria</taxon>
        <taxon>Pseudomonadales</taxon>
        <taxon>Marinobacteraceae</taxon>
        <taxon>Marinobacter</taxon>
    </lineage>
</organism>
<keyword evidence="2" id="KW-0408">Iron</keyword>
<name>A0A1I4Q8C7_9GAMM</name>
<dbReference type="PANTHER" id="PTHR43513:SF3">
    <property type="entry name" value="DIHYDROOROTATE DEHYDROGENASE B (NAD(+)), ELECTRON TRANSFER SUBUNIT-RELATED"/>
    <property type="match status" value="1"/>
</dbReference>
<evidence type="ECO:0000259" key="3">
    <source>
        <dbReference type="PROSITE" id="PS51384"/>
    </source>
</evidence>
<keyword evidence="1" id="KW-0274">FAD</keyword>
<evidence type="ECO:0000313" key="4">
    <source>
        <dbReference type="EMBL" id="SFM35890.1"/>
    </source>
</evidence>
<evidence type="ECO:0000256" key="2">
    <source>
        <dbReference type="PIRSR" id="PIRSR006816-2"/>
    </source>
</evidence>
<sequence>MTSLTPMVAELVDYYDDGEAARHFQFRLLDQQQWPPPEPGQFFMLSVPGAGEIPLTFTQLPDQNQHWWALVRRMGSVTSALFRLEPGAILGARGPFGRGWPRPGSDQTPVLLIAGGCGLAPLVSQAERLLEMNLGPVALIYGARSPEARVLGRERDRWQHKLALFEVIEQSPGQTARRTPLDALPDVLAHWGHEPGATFMCGPEAMMTALSQRLIERGIPPSSIWLSLERRMHCATGTCGHCYLSHRYVCQSGPTFGWPELELLMQQPVTTQTPPLLSC</sequence>
<dbReference type="SUPFAM" id="SSF52343">
    <property type="entry name" value="Ferredoxin reductase-like, C-terminal NADP-linked domain"/>
    <property type="match status" value="1"/>
</dbReference>
<dbReference type="PROSITE" id="PS51384">
    <property type="entry name" value="FAD_FR"/>
    <property type="match status" value="1"/>
</dbReference>
<dbReference type="SUPFAM" id="SSF63380">
    <property type="entry name" value="Riboflavin synthase domain-like"/>
    <property type="match status" value="1"/>
</dbReference>
<keyword evidence="1" id="KW-0285">Flavoprotein</keyword>
<dbReference type="RefSeq" id="WP_092022503.1">
    <property type="nucleotide sequence ID" value="NZ_FOUE01000003.1"/>
</dbReference>
<dbReference type="OrthoDB" id="9796486at2"/>
<dbReference type="InterPro" id="IPR019480">
    <property type="entry name" value="Dihydroorotate_DH_Fe-S-bd"/>
</dbReference>
<dbReference type="InterPro" id="IPR017938">
    <property type="entry name" value="Riboflavin_synthase-like_b-brl"/>
</dbReference>
<dbReference type="Gene3D" id="3.40.50.80">
    <property type="entry name" value="Nucleotide-binding domain of ferredoxin-NADP reductase (FNR) module"/>
    <property type="match status" value="1"/>
</dbReference>
<dbReference type="STRING" id="488535.SAMN04487963_2221"/>
<accession>A0A1I4Q8C7</accession>
<dbReference type="Pfam" id="PF10418">
    <property type="entry name" value="DHODB_Fe-S_bind"/>
    <property type="match status" value="1"/>
</dbReference>
<comment type="cofactor">
    <cofactor evidence="2">
        <name>[2Fe-2S] cluster</name>
        <dbReference type="ChEBI" id="CHEBI:190135"/>
    </cofactor>
    <text evidence="2">Binds 1 [2Fe-2S] cluster per subunit.</text>
</comment>
<feature type="domain" description="FAD-binding FR-type" evidence="3">
    <location>
        <begin position="4"/>
        <end position="102"/>
    </location>
</feature>
<dbReference type="Gene3D" id="2.40.30.10">
    <property type="entry name" value="Translation factors"/>
    <property type="match status" value="1"/>
</dbReference>
<dbReference type="PANTHER" id="PTHR43513">
    <property type="entry name" value="DIHYDROOROTATE DEHYDROGENASE B (NAD(+)), ELECTRON TRANSFER SUBUNIT"/>
    <property type="match status" value="1"/>
</dbReference>
<protein>
    <submittedName>
        <fullName evidence="4">NAD(P)H-flavin reductase</fullName>
    </submittedName>
</protein>
<dbReference type="InterPro" id="IPR001433">
    <property type="entry name" value="OxRdtase_FAD/NAD-bd"/>
</dbReference>
<feature type="binding site" evidence="2">
    <location>
        <position position="239"/>
    </location>
    <ligand>
        <name>[2Fe-2S] cluster</name>
        <dbReference type="ChEBI" id="CHEBI:190135"/>
    </ligand>
</feature>
<dbReference type="GO" id="GO:0016491">
    <property type="term" value="F:oxidoreductase activity"/>
    <property type="evidence" value="ECO:0007669"/>
    <property type="project" value="InterPro"/>
</dbReference>
<feature type="binding site" evidence="2">
    <location>
        <position position="250"/>
    </location>
    <ligand>
        <name>[2Fe-2S] cluster</name>
        <dbReference type="ChEBI" id="CHEBI:190135"/>
    </ligand>
</feature>
<dbReference type="InterPro" id="IPR050353">
    <property type="entry name" value="PyrK_electron_transfer"/>
</dbReference>
<keyword evidence="2" id="KW-0411">Iron-sulfur</keyword>
<dbReference type="InterPro" id="IPR039261">
    <property type="entry name" value="FNR_nucleotide-bd"/>
</dbReference>
<dbReference type="Pfam" id="PF00175">
    <property type="entry name" value="NAD_binding_1"/>
    <property type="match status" value="1"/>
</dbReference>
<reference evidence="5" key="1">
    <citation type="submission" date="2016-10" db="EMBL/GenBank/DDBJ databases">
        <authorList>
            <person name="Varghese N."/>
            <person name="Submissions S."/>
        </authorList>
    </citation>
    <scope>NUCLEOTIDE SEQUENCE [LARGE SCALE GENOMIC DNA]</scope>
    <source>
        <strain evidence="5">CGMCC 1.7061</strain>
    </source>
</reference>
<dbReference type="Proteomes" id="UP000198519">
    <property type="component" value="Unassembled WGS sequence"/>
</dbReference>
<dbReference type="PRINTS" id="PR00410">
    <property type="entry name" value="PHEHYDRXLASE"/>
</dbReference>